<proteinExistence type="predicted"/>
<gene>
    <name evidence="2" type="ORF">VPFG_00003</name>
</gene>
<feature type="transmembrane region" description="Helical" evidence="1">
    <location>
        <begin position="6"/>
        <end position="27"/>
    </location>
</feature>
<dbReference type="RefSeq" id="YP_008125160.1">
    <property type="nucleotide sequence ID" value="NC_021529.2"/>
</dbReference>
<keyword evidence="1" id="KW-0472">Membrane</keyword>
<evidence type="ECO:0000313" key="3">
    <source>
        <dbReference type="Proteomes" id="UP000201461"/>
    </source>
</evidence>
<sequence>MEFLLVVAPVVGLLSVVLLALLIVYIISSIFKIKVVLPYGKIIAASVLLTLVFSGYKIATSPITRPTATEVVTDVHKHKVDEFKKIEAPVMKNNAFTPEEVDVTTLKSEELIKNHSATN</sequence>
<dbReference type="EMBL" id="HQ317393">
    <property type="protein sequence ID" value="AGN30011.1"/>
    <property type="molecule type" value="Genomic_DNA"/>
</dbReference>
<accession>R9TE60</accession>
<keyword evidence="1" id="KW-1133">Transmembrane helix</keyword>
<reference evidence="2 3" key="1">
    <citation type="journal article" date="2014" name="Genome Biol. Evol.">
        <title>Composite Conserved Promoter-Terminator Motifs (PeSLs) that Mediate Modular Shuffling in the Diverse T4-Like Myoviruses.</title>
        <authorList>
            <person name="Comeau A.M."/>
            <person name="Arbiol C."/>
            <person name="Krisch H.M."/>
        </authorList>
    </citation>
    <scope>NUCLEOTIDE SEQUENCE [LARGE SCALE GENOMIC DNA]</scope>
</reference>
<evidence type="ECO:0000256" key="1">
    <source>
        <dbReference type="SAM" id="Phobius"/>
    </source>
</evidence>
<keyword evidence="1" id="KW-0812">Transmembrane</keyword>
<dbReference type="GeneID" id="15926456"/>
<feature type="transmembrane region" description="Helical" evidence="1">
    <location>
        <begin position="39"/>
        <end position="59"/>
    </location>
</feature>
<dbReference type="Proteomes" id="UP000201461">
    <property type="component" value="Segment"/>
</dbReference>
<name>R9TE60_9CAUD</name>
<dbReference type="KEGG" id="vg:15926456"/>
<organism evidence="2 3">
    <name type="scientific">Vibrio phage nt-1</name>
    <dbReference type="NCBI Taxonomy" id="115992"/>
    <lineage>
        <taxon>Viruses</taxon>
        <taxon>Duplodnaviria</taxon>
        <taxon>Heunggongvirae</taxon>
        <taxon>Uroviricota</taxon>
        <taxon>Caudoviricetes</taxon>
        <taxon>Pantevenvirales</taxon>
        <taxon>Straboviridae</taxon>
        <taxon>Mylasvirus</taxon>
        <taxon>Mylasvirus persius</taxon>
    </lineage>
</organism>
<evidence type="ECO:0000313" key="2">
    <source>
        <dbReference type="EMBL" id="AGN30011.1"/>
    </source>
</evidence>
<keyword evidence="3" id="KW-1185">Reference proteome</keyword>
<protein>
    <submittedName>
        <fullName evidence="2">Uncharacterized protein</fullName>
    </submittedName>
</protein>
<dbReference type="OrthoDB" id="26752at10239"/>